<keyword evidence="3" id="KW-1185">Reference proteome</keyword>
<evidence type="ECO:0000313" key="3">
    <source>
        <dbReference type="Proteomes" id="UP001501725"/>
    </source>
</evidence>
<dbReference type="EMBL" id="BAABGY010000018">
    <property type="protein sequence ID" value="GAA4344134.1"/>
    <property type="molecule type" value="Genomic_DNA"/>
</dbReference>
<protein>
    <recommendedName>
        <fullName evidence="1">DUF6985 domain-containing protein</fullName>
    </recommendedName>
</protein>
<dbReference type="RefSeq" id="WP_345258270.1">
    <property type="nucleotide sequence ID" value="NZ_BAABGY010000018.1"/>
</dbReference>
<accession>A0ABP8HTM9</accession>
<evidence type="ECO:0000259" key="1">
    <source>
        <dbReference type="Pfam" id="PF22481"/>
    </source>
</evidence>
<dbReference type="InterPro" id="IPR054254">
    <property type="entry name" value="DUF6985"/>
</dbReference>
<feature type="domain" description="DUF6985" evidence="1">
    <location>
        <begin position="56"/>
        <end position="181"/>
    </location>
</feature>
<organism evidence="2 3">
    <name type="scientific">Flaviaesturariibacter amylovorans</name>
    <dbReference type="NCBI Taxonomy" id="1084520"/>
    <lineage>
        <taxon>Bacteria</taxon>
        <taxon>Pseudomonadati</taxon>
        <taxon>Bacteroidota</taxon>
        <taxon>Chitinophagia</taxon>
        <taxon>Chitinophagales</taxon>
        <taxon>Chitinophagaceae</taxon>
        <taxon>Flaviaestuariibacter</taxon>
    </lineage>
</organism>
<name>A0ABP8HTM9_9BACT</name>
<comment type="caution">
    <text evidence="2">The sequence shown here is derived from an EMBL/GenBank/DDBJ whole genome shotgun (WGS) entry which is preliminary data.</text>
</comment>
<dbReference type="Proteomes" id="UP001501725">
    <property type="component" value="Unassembled WGS sequence"/>
</dbReference>
<dbReference type="Pfam" id="PF22481">
    <property type="entry name" value="DUF6985"/>
    <property type="match status" value="1"/>
</dbReference>
<proteinExistence type="predicted"/>
<gene>
    <name evidence="2" type="ORF">GCM10023184_45040</name>
</gene>
<reference evidence="3" key="1">
    <citation type="journal article" date="2019" name="Int. J. Syst. Evol. Microbiol.">
        <title>The Global Catalogue of Microorganisms (GCM) 10K type strain sequencing project: providing services to taxonomists for standard genome sequencing and annotation.</title>
        <authorList>
            <consortium name="The Broad Institute Genomics Platform"/>
            <consortium name="The Broad Institute Genome Sequencing Center for Infectious Disease"/>
            <person name="Wu L."/>
            <person name="Ma J."/>
        </authorList>
    </citation>
    <scope>NUCLEOTIDE SEQUENCE [LARGE SCALE GENOMIC DNA]</scope>
    <source>
        <strain evidence="3">JCM 17919</strain>
    </source>
</reference>
<evidence type="ECO:0000313" key="2">
    <source>
        <dbReference type="EMBL" id="GAA4344134.1"/>
    </source>
</evidence>
<sequence length="204" mass="23054">MSNRNDGQIPHLRLVPTTYSIVTIYTLSATLELPVWAGFKSIRQEDKNRPEPAGRIELVIDPNRTEPDFSVMPVQAEAYTYAIEMQERVRDRILEGLLKEYPVWQRHADNAADDRGAKLPFLADANGFCHQLELAGLRILEAHKEGLAYTGYLFRCTWEPEHGLGILMHGDRVVKIGSADVASDNTLAELDRDALNDTSYPLEY</sequence>